<dbReference type="EMBL" id="JAXQNO010000011">
    <property type="protein sequence ID" value="KAK4788046.1"/>
    <property type="molecule type" value="Genomic_DNA"/>
</dbReference>
<proteinExistence type="predicted"/>
<sequence>MVIYEISHIWREQEREEKGKGRGIHNNKVGRHTSGPIQLVTIDFPYLPAFTQIHIHLVAALIMNASLLE</sequence>
<dbReference type="Proteomes" id="UP001346149">
    <property type="component" value="Unassembled WGS sequence"/>
</dbReference>
<organism evidence="1 2">
    <name type="scientific">Trapa natans</name>
    <name type="common">Water chestnut</name>
    <dbReference type="NCBI Taxonomy" id="22666"/>
    <lineage>
        <taxon>Eukaryota</taxon>
        <taxon>Viridiplantae</taxon>
        <taxon>Streptophyta</taxon>
        <taxon>Embryophyta</taxon>
        <taxon>Tracheophyta</taxon>
        <taxon>Spermatophyta</taxon>
        <taxon>Magnoliopsida</taxon>
        <taxon>eudicotyledons</taxon>
        <taxon>Gunneridae</taxon>
        <taxon>Pentapetalae</taxon>
        <taxon>rosids</taxon>
        <taxon>malvids</taxon>
        <taxon>Myrtales</taxon>
        <taxon>Lythraceae</taxon>
        <taxon>Trapa</taxon>
    </lineage>
</organism>
<comment type="caution">
    <text evidence="1">The sequence shown here is derived from an EMBL/GenBank/DDBJ whole genome shotgun (WGS) entry which is preliminary data.</text>
</comment>
<protein>
    <submittedName>
        <fullName evidence="1">Uncharacterized protein</fullName>
    </submittedName>
</protein>
<gene>
    <name evidence="1" type="ORF">SAY86_019365</name>
</gene>
<accession>A0AAN7M0A2</accession>
<name>A0AAN7M0A2_TRANT</name>
<keyword evidence="2" id="KW-1185">Reference proteome</keyword>
<dbReference type="AlphaFoldDB" id="A0AAN7M0A2"/>
<evidence type="ECO:0000313" key="2">
    <source>
        <dbReference type="Proteomes" id="UP001346149"/>
    </source>
</evidence>
<reference evidence="1 2" key="1">
    <citation type="journal article" date="2023" name="Hortic Res">
        <title>Pangenome of water caltrop reveals structural variations and asymmetric subgenome divergence after allopolyploidization.</title>
        <authorList>
            <person name="Zhang X."/>
            <person name="Chen Y."/>
            <person name="Wang L."/>
            <person name="Yuan Y."/>
            <person name="Fang M."/>
            <person name="Shi L."/>
            <person name="Lu R."/>
            <person name="Comes H.P."/>
            <person name="Ma Y."/>
            <person name="Chen Y."/>
            <person name="Huang G."/>
            <person name="Zhou Y."/>
            <person name="Zheng Z."/>
            <person name="Qiu Y."/>
        </authorList>
    </citation>
    <scope>NUCLEOTIDE SEQUENCE [LARGE SCALE GENOMIC DNA]</scope>
    <source>
        <strain evidence="1">F231</strain>
    </source>
</reference>
<evidence type="ECO:0000313" key="1">
    <source>
        <dbReference type="EMBL" id="KAK4788046.1"/>
    </source>
</evidence>